<feature type="modified residue" description="N6-succinyllysine" evidence="22">
    <location>
        <position position="83"/>
    </location>
</feature>
<evidence type="ECO:0000256" key="12">
    <source>
        <dbReference type="ARBA" id="ARBA00023211"/>
    </source>
</evidence>
<dbReference type="PROSITE" id="PS00470">
    <property type="entry name" value="IDH_IMDH"/>
    <property type="match status" value="1"/>
</dbReference>
<feature type="binding site" evidence="18">
    <location>
        <position position="112"/>
    </location>
    <ligand>
        <name>D-threo-isocitrate</name>
        <dbReference type="ChEBI" id="CHEBI:15562"/>
    </ligand>
</feature>
<dbReference type="InterPro" id="IPR024084">
    <property type="entry name" value="IsoPropMal-DH-like_dom"/>
</dbReference>
<dbReference type="GO" id="GO:0006099">
    <property type="term" value="P:tricarboxylic acid cycle"/>
    <property type="evidence" value="ECO:0007669"/>
    <property type="project" value="UniProtKB-KW"/>
</dbReference>
<evidence type="ECO:0000256" key="16">
    <source>
        <dbReference type="ARBA" id="ARBA00031098"/>
    </source>
</evidence>
<dbReference type="SUPFAM" id="SSF53659">
    <property type="entry name" value="Isocitrate/Isopropylmalate dehydrogenase-like"/>
    <property type="match status" value="1"/>
</dbReference>
<feature type="binding site" evidence="18">
    <location>
        <position position="136"/>
    </location>
    <ligand>
        <name>D-threo-isocitrate</name>
        <dbReference type="ChEBI" id="CHEBI:15562"/>
    </ligand>
</feature>
<gene>
    <name evidence="24" type="ORF">RU86_GL002166</name>
</gene>
<dbReference type="EC" id="1.1.1.42" evidence="4"/>
<keyword evidence="12 20" id="KW-0464">Manganese</keyword>
<comment type="catalytic activity">
    <reaction evidence="13">
        <text>D-threo-isocitrate + NADP(+) = 2-oxoglutarate + CO2 + NADPH</text>
        <dbReference type="Rhea" id="RHEA:19629"/>
        <dbReference type="ChEBI" id="CHEBI:15562"/>
        <dbReference type="ChEBI" id="CHEBI:16526"/>
        <dbReference type="ChEBI" id="CHEBI:16810"/>
        <dbReference type="ChEBI" id="CHEBI:57783"/>
        <dbReference type="ChEBI" id="CHEBI:58349"/>
        <dbReference type="EC" id="1.1.1.42"/>
    </reaction>
</comment>
<evidence type="ECO:0000256" key="4">
    <source>
        <dbReference type="ARBA" id="ARBA00013013"/>
    </source>
</evidence>
<feature type="site" description="Critical for catalysis" evidence="21">
    <location>
        <position position="143"/>
    </location>
</feature>
<dbReference type="GO" id="GO:0004450">
    <property type="term" value="F:isocitrate dehydrogenase (NADP+) activity"/>
    <property type="evidence" value="ECO:0007669"/>
    <property type="project" value="UniProtKB-EC"/>
</dbReference>
<comment type="function">
    <text evidence="17">Catalyzes the oxidative decarboxylation of isocitrate to 2-oxoglutarate and carbon dioxide with the concomitant reduction of NADP(+).</text>
</comment>
<evidence type="ECO:0000313" key="25">
    <source>
        <dbReference type="Proteomes" id="UP000218282"/>
    </source>
</evidence>
<dbReference type="SMART" id="SM01329">
    <property type="entry name" value="Iso_dh"/>
    <property type="match status" value="1"/>
</dbReference>
<dbReference type="PANTHER" id="PTHR43504:SF1">
    <property type="entry name" value="ISOCITRATE DEHYDROGENASE [NADP]"/>
    <property type="match status" value="1"/>
</dbReference>
<feature type="binding site" evidence="18">
    <location>
        <position position="102"/>
    </location>
    <ligand>
        <name>D-threo-isocitrate</name>
        <dbReference type="ChEBI" id="CHEBI:15562"/>
    </ligand>
</feature>
<evidence type="ECO:0000256" key="6">
    <source>
        <dbReference type="ARBA" id="ARBA00022435"/>
    </source>
</evidence>
<dbReference type="GO" id="GO:0006097">
    <property type="term" value="P:glyoxylate cycle"/>
    <property type="evidence" value="ECO:0007669"/>
    <property type="project" value="UniProtKB-KW"/>
</dbReference>
<evidence type="ECO:0000256" key="8">
    <source>
        <dbReference type="ARBA" id="ARBA00022723"/>
    </source>
</evidence>
<evidence type="ECO:0000256" key="10">
    <source>
        <dbReference type="ARBA" id="ARBA00022857"/>
    </source>
</evidence>
<evidence type="ECO:0000256" key="22">
    <source>
        <dbReference type="PIRSR" id="PIRSR604439-5"/>
    </source>
</evidence>
<keyword evidence="9 20" id="KW-0460">Magnesium</keyword>
<keyword evidence="7" id="KW-0816">Tricarboxylic acid cycle</keyword>
<evidence type="ECO:0000313" key="24">
    <source>
        <dbReference type="EMBL" id="PCS07054.1"/>
    </source>
</evidence>
<evidence type="ECO:0000256" key="14">
    <source>
        <dbReference type="ARBA" id="ARBA00029765"/>
    </source>
</evidence>
<comment type="caution">
    <text evidence="24">The sequence shown here is derived from an EMBL/GenBank/DDBJ whole genome shotgun (WGS) entry which is preliminary data.</text>
</comment>
<dbReference type="InterPro" id="IPR004439">
    <property type="entry name" value="Isocitrate_DH_NADP_dimer_prok"/>
</dbReference>
<feature type="domain" description="Isopropylmalate dehydrogenase-like" evidence="23">
    <location>
        <begin position="13"/>
        <end position="401"/>
    </location>
</feature>
<evidence type="ECO:0000256" key="20">
    <source>
        <dbReference type="PIRSR" id="PIRSR604439-3"/>
    </source>
</evidence>
<feature type="binding site" evidence="19">
    <location>
        <position position="347"/>
    </location>
    <ligand>
        <name>NADP(+)</name>
        <dbReference type="ChEBI" id="CHEBI:58349"/>
    </ligand>
</feature>
<dbReference type="NCBIfam" id="NF005425">
    <property type="entry name" value="PRK07006.1"/>
    <property type="match status" value="1"/>
</dbReference>
<dbReference type="GO" id="GO:0051287">
    <property type="term" value="F:NAD binding"/>
    <property type="evidence" value="ECO:0007669"/>
    <property type="project" value="InterPro"/>
</dbReference>
<dbReference type="InterPro" id="IPR019818">
    <property type="entry name" value="IsoCit/isopropylmalate_DH_CS"/>
</dbReference>
<organism evidence="24 25">
    <name type="scientific">Pseudolactococcus piscium</name>
    <dbReference type="NCBI Taxonomy" id="1364"/>
    <lineage>
        <taxon>Bacteria</taxon>
        <taxon>Bacillati</taxon>
        <taxon>Bacillota</taxon>
        <taxon>Bacilli</taxon>
        <taxon>Lactobacillales</taxon>
        <taxon>Streptococcaceae</taxon>
        <taxon>Pseudolactococcus</taxon>
    </lineage>
</organism>
<protein>
    <recommendedName>
        <fullName evidence="5">Isocitrate dehydrogenase [NADP]</fullName>
        <ecNumber evidence="4">1.1.1.42</ecNumber>
    </recommendedName>
    <alternativeName>
        <fullName evidence="14">IDP</fullName>
    </alternativeName>
    <alternativeName>
        <fullName evidence="15">NADP(+)-specific ICDH</fullName>
    </alternativeName>
    <alternativeName>
        <fullName evidence="16">Oxalosuccinate decarboxylase</fullName>
    </alternativeName>
</protein>
<evidence type="ECO:0000256" key="18">
    <source>
        <dbReference type="PIRSR" id="PIRSR604439-1"/>
    </source>
</evidence>
<keyword evidence="8" id="KW-0479">Metal-binding</keyword>
<keyword evidence="25" id="KW-1185">Reference proteome</keyword>
<dbReference type="PANTHER" id="PTHR43504">
    <property type="entry name" value="ISOCITRATE DEHYDROGENASE [NADP]"/>
    <property type="match status" value="1"/>
</dbReference>
<accession>A0A2A5S0S3</accession>
<reference evidence="24 25" key="1">
    <citation type="submission" date="2014-12" db="EMBL/GenBank/DDBJ databases">
        <title>Draft genome sequences of 10 type strains of Lactococcus.</title>
        <authorList>
            <person name="Sun Z."/>
            <person name="Zhong Z."/>
            <person name="Liu W."/>
            <person name="Zhang W."/>
            <person name="Zhang H."/>
        </authorList>
    </citation>
    <scope>NUCLEOTIDE SEQUENCE [LARGE SCALE GENOMIC DNA]</scope>
    <source>
        <strain evidence="24 25">DSM 6634</strain>
    </source>
</reference>
<feature type="modified residue" description="Phosphoserine" evidence="22">
    <location>
        <position position="96"/>
    </location>
</feature>
<feature type="binding site" evidence="20">
    <location>
        <position position="300"/>
    </location>
    <ligand>
        <name>Mg(2+)</name>
        <dbReference type="ChEBI" id="CHEBI:18420"/>
    </ligand>
</feature>
<sequence>MINGRLQVPNDPDIPYITGDGVGIDISPAMIKVVDTAVAKAYGSEKAISWQELAAGEKAYAAQGDYLPQETVTALTENLVAIKGPLMTPIGEGFRSLNVTLRQQFDLFANVRPITYFTGVTSPVKHPENVEMTIFRENTEDIYAGIEFESESPDAKRLIKLLKTDFGIDNIRFEQTSAIGIKPVSPDGSKRLVRAAFEHAIAHGINRVTLVHKGNIMKFTEGGFKKWGYEVADEYPTFTVNAFNKLKSESGLDAALAAKATALAAGKIYVDDAIADNFLQQILINPSAYQVVATLNLNGDYISDALAAQVGGIGISPGANINFLTGHAIFEATHGTAPDIAGLGLANPSSLILSSVMMLEFIGWLEAANLVRAALAKTIAQGQTTRDLGGTLTTADFTAAIIANF</sequence>
<dbReference type="Gene3D" id="3.40.718.10">
    <property type="entry name" value="Isopropylmalate Dehydrogenase"/>
    <property type="match status" value="1"/>
</dbReference>
<evidence type="ECO:0000256" key="17">
    <source>
        <dbReference type="ARBA" id="ARBA00046127"/>
    </source>
</evidence>
<evidence type="ECO:0000256" key="19">
    <source>
        <dbReference type="PIRSR" id="PIRSR604439-2"/>
    </source>
</evidence>
<dbReference type="Proteomes" id="UP000218282">
    <property type="component" value="Unassembled WGS sequence"/>
</dbReference>
<evidence type="ECO:0000256" key="13">
    <source>
        <dbReference type="ARBA" id="ARBA00023554"/>
    </source>
</evidence>
<evidence type="ECO:0000256" key="2">
    <source>
        <dbReference type="ARBA" id="ARBA00007769"/>
    </source>
</evidence>
<comment type="cofactor">
    <cofactor evidence="20">
        <name>Mg(2+)</name>
        <dbReference type="ChEBI" id="CHEBI:18420"/>
    </cofactor>
    <cofactor evidence="20">
        <name>Mn(2+)</name>
        <dbReference type="ChEBI" id="CHEBI:29035"/>
    </cofactor>
    <text evidence="20">Binds 1 Mg(2+) or Mn(2+) ion per subunit.</text>
</comment>
<keyword evidence="11" id="KW-0560">Oxidoreductase</keyword>
<evidence type="ECO:0000256" key="7">
    <source>
        <dbReference type="ARBA" id="ARBA00022532"/>
    </source>
</evidence>
<evidence type="ECO:0000256" key="5">
    <source>
        <dbReference type="ARBA" id="ARBA00019562"/>
    </source>
</evidence>
<comment type="cofactor">
    <cofactor evidence="1">
        <name>Mn(2+)</name>
        <dbReference type="ChEBI" id="CHEBI:29035"/>
    </cofactor>
</comment>
<evidence type="ECO:0000256" key="9">
    <source>
        <dbReference type="ARBA" id="ARBA00022842"/>
    </source>
</evidence>
<feature type="site" description="Critical for catalysis" evidence="21">
    <location>
        <position position="213"/>
    </location>
</feature>
<dbReference type="Pfam" id="PF00180">
    <property type="entry name" value="Iso_dh"/>
    <property type="match status" value="1"/>
</dbReference>
<keyword evidence="6" id="KW-0329">Glyoxylate bypass</keyword>
<feature type="binding site" evidence="18">
    <location>
        <position position="96"/>
    </location>
    <ligand>
        <name>D-threo-isocitrate</name>
        <dbReference type="ChEBI" id="CHEBI:15562"/>
    </ligand>
</feature>
<evidence type="ECO:0000256" key="11">
    <source>
        <dbReference type="ARBA" id="ARBA00023002"/>
    </source>
</evidence>
<proteinExistence type="inferred from homology"/>
<keyword evidence="10 19" id="KW-0521">NADP</keyword>
<dbReference type="EMBL" id="JXJW01000008">
    <property type="protein sequence ID" value="PCS07054.1"/>
    <property type="molecule type" value="Genomic_DNA"/>
</dbReference>
<dbReference type="AlphaFoldDB" id="A0A2A5S0S3"/>
<feature type="modified residue" description="N6-acetyllysine" evidence="22">
    <location>
        <position position="125"/>
    </location>
</feature>
<evidence type="ECO:0000259" key="23">
    <source>
        <dbReference type="SMART" id="SM01329"/>
    </source>
</evidence>
<name>A0A2A5S0S3_9LACT</name>
<feature type="modified residue" description="N6-succinyllysine" evidence="22">
    <location>
        <position position="225"/>
    </location>
</feature>
<feature type="binding site" evidence="18">
    <location>
        <position position="98"/>
    </location>
    <ligand>
        <name>D-threo-isocitrate</name>
        <dbReference type="ChEBI" id="CHEBI:15562"/>
    </ligand>
</feature>
<dbReference type="GO" id="GO:0000287">
    <property type="term" value="F:magnesium ion binding"/>
    <property type="evidence" value="ECO:0007669"/>
    <property type="project" value="InterPro"/>
</dbReference>
<evidence type="ECO:0000256" key="15">
    <source>
        <dbReference type="ARBA" id="ARBA00029990"/>
    </source>
</evidence>
<evidence type="ECO:0000256" key="1">
    <source>
        <dbReference type="ARBA" id="ARBA00001936"/>
    </source>
</evidence>
<evidence type="ECO:0000256" key="21">
    <source>
        <dbReference type="PIRSR" id="PIRSR604439-4"/>
    </source>
</evidence>
<evidence type="ECO:0000256" key="3">
    <source>
        <dbReference type="ARBA" id="ARBA00011738"/>
    </source>
</evidence>
<comment type="similarity">
    <text evidence="2">Belongs to the isocitrate and isopropylmalate dehydrogenases family.</text>
</comment>
<comment type="subunit">
    <text evidence="3">Homodimer.</text>
</comment>